<dbReference type="AlphaFoldDB" id="A0A378X5D9"/>
<gene>
    <name evidence="8" type="primary">phoU_3</name>
    <name evidence="8" type="ORF">NCTC13184_06519</name>
</gene>
<accession>A0A378X5D9</accession>
<evidence type="ECO:0000256" key="6">
    <source>
        <dbReference type="ARBA" id="ARBA00022592"/>
    </source>
</evidence>
<comment type="subunit">
    <text evidence="3">Homodimer.</text>
</comment>
<keyword evidence="5" id="KW-0963">Cytoplasm</keyword>
<evidence type="ECO:0000256" key="5">
    <source>
        <dbReference type="ARBA" id="ARBA00022490"/>
    </source>
</evidence>
<evidence type="ECO:0000256" key="1">
    <source>
        <dbReference type="ARBA" id="ARBA00004496"/>
    </source>
</evidence>
<dbReference type="Gene3D" id="1.20.58.220">
    <property type="entry name" value="Phosphate transport system protein phou homolog 2, domain 2"/>
    <property type="match status" value="1"/>
</dbReference>
<organism evidence="8 9">
    <name type="scientific">Nocardia africana</name>
    <dbReference type="NCBI Taxonomy" id="134964"/>
    <lineage>
        <taxon>Bacteria</taxon>
        <taxon>Bacillati</taxon>
        <taxon>Actinomycetota</taxon>
        <taxon>Actinomycetes</taxon>
        <taxon>Mycobacteriales</taxon>
        <taxon>Nocardiaceae</taxon>
        <taxon>Nocardia</taxon>
    </lineage>
</organism>
<dbReference type="SUPFAM" id="SSF109755">
    <property type="entry name" value="PhoU-like"/>
    <property type="match status" value="1"/>
</dbReference>
<sequence length="261" mass="28382">MSGRPRRSNVRNANTGYFAAIEPVGQEFAKCVPLGLNRNMRSDYHANLRHLAELLHAMCEQDRTAISAATYAVVNADIEQAESALDVVGRVEEMAQQTEQEALRLLALQAPVASELRRVVTAIQLTGHLQRMGALAGHIATSARRRHPEHVVPEPVRPLVERLGSTACAIATSAAAVLETGDPYDAAGLDAQDDALDHLHEQLLAAVLDHDWAYGITAAVDLTLLGRYYERFADNAVEVGRRTIFLTTGETADNWAPDDDG</sequence>
<dbReference type="InterPro" id="IPR038078">
    <property type="entry name" value="PhoU-like_sf"/>
</dbReference>
<dbReference type="InterPro" id="IPR028366">
    <property type="entry name" value="PhoU"/>
</dbReference>
<feature type="domain" description="PhoU" evidence="7">
    <location>
        <begin position="57"/>
        <end position="141"/>
    </location>
</feature>
<dbReference type="EMBL" id="UGRU01000001">
    <property type="protein sequence ID" value="SUA47974.1"/>
    <property type="molecule type" value="Genomic_DNA"/>
</dbReference>
<dbReference type="Proteomes" id="UP000255082">
    <property type="component" value="Unassembled WGS sequence"/>
</dbReference>
<proteinExistence type="inferred from homology"/>
<comment type="similarity">
    <text evidence="2">Belongs to the PhoU family.</text>
</comment>
<comment type="subcellular location">
    <subcellularLocation>
        <location evidence="1">Cytoplasm</location>
    </subcellularLocation>
</comment>
<feature type="domain" description="PhoU" evidence="7">
    <location>
        <begin position="161"/>
        <end position="242"/>
    </location>
</feature>
<name>A0A378X5D9_9NOCA</name>
<dbReference type="PANTHER" id="PTHR42930">
    <property type="entry name" value="PHOSPHATE-SPECIFIC TRANSPORT SYSTEM ACCESSORY PROTEIN PHOU"/>
    <property type="match status" value="1"/>
</dbReference>
<dbReference type="GO" id="GO:0006817">
    <property type="term" value="P:phosphate ion transport"/>
    <property type="evidence" value="ECO:0007669"/>
    <property type="project" value="UniProtKB-KW"/>
</dbReference>
<dbReference type="GO" id="GO:0045936">
    <property type="term" value="P:negative regulation of phosphate metabolic process"/>
    <property type="evidence" value="ECO:0007669"/>
    <property type="project" value="InterPro"/>
</dbReference>
<dbReference type="InterPro" id="IPR026022">
    <property type="entry name" value="PhoU_dom"/>
</dbReference>
<evidence type="ECO:0000313" key="9">
    <source>
        <dbReference type="Proteomes" id="UP000255082"/>
    </source>
</evidence>
<dbReference type="FunFam" id="1.20.58.220:FF:000004">
    <property type="entry name" value="Phosphate-specific transport system accessory protein PhoU"/>
    <property type="match status" value="1"/>
</dbReference>
<evidence type="ECO:0000259" key="7">
    <source>
        <dbReference type="Pfam" id="PF01895"/>
    </source>
</evidence>
<dbReference type="GO" id="GO:0005737">
    <property type="term" value="C:cytoplasm"/>
    <property type="evidence" value="ECO:0007669"/>
    <property type="project" value="UniProtKB-SubCell"/>
</dbReference>
<dbReference type="GO" id="GO:0030643">
    <property type="term" value="P:intracellular phosphate ion homeostasis"/>
    <property type="evidence" value="ECO:0007669"/>
    <property type="project" value="InterPro"/>
</dbReference>
<keyword evidence="4" id="KW-0813">Transport</keyword>
<protein>
    <submittedName>
        <fullName evidence="8">Phosphate transport system protein phoU homolog</fullName>
    </submittedName>
</protein>
<evidence type="ECO:0000313" key="8">
    <source>
        <dbReference type="EMBL" id="SUA47974.1"/>
    </source>
</evidence>
<evidence type="ECO:0000256" key="3">
    <source>
        <dbReference type="ARBA" id="ARBA00011738"/>
    </source>
</evidence>
<dbReference type="Pfam" id="PF01895">
    <property type="entry name" value="PhoU"/>
    <property type="match status" value="2"/>
</dbReference>
<evidence type="ECO:0000256" key="2">
    <source>
        <dbReference type="ARBA" id="ARBA00008107"/>
    </source>
</evidence>
<evidence type="ECO:0000256" key="4">
    <source>
        <dbReference type="ARBA" id="ARBA00022448"/>
    </source>
</evidence>
<dbReference type="PANTHER" id="PTHR42930:SF3">
    <property type="entry name" value="PHOSPHATE-SPECIFIC TRANSPORT SYSTEM ACCESSORY PROTEIN PHOU"/>
    <property type="match status" value="1"/>
</dbReference>
<keyword evidence="6" id="KW-0592">Phosphate transport</keyword>
<reference evidence="8 9" key="1">
    <citation type="submission" date="2018-06" db="EMBL/GenBank/DDBJ databases">
        <authorList>
            <consortium name="Pathogen Informatics"/>
            <person name="Doyle S."/>
        </authorList>
    </citation>
    <scope>NUCLEOTIDE SEQUENCE [LARGE SCALE GENOMIC DNA]</scope>
    <source>
        <strain evidence="8 9">NCTC13184</strain>
    </source>
</reference>